<dbReference type="PANTHER" id="PTHR38457">
    <property type="entry name" value="REGULATOR ABRB-RELATED"/>
    <property type="match status" value="1"/>
</dbReference>
<keyword evidence="1" id="KW-0472">Membrane</keyword>
<dbReference type="Proteomes" id="UP000199542">
    <property type="component" value="Unassembled WGS sequence"/>
</dbReference>
<feature type="transmembrane region" description="Helical" evidence="1">
    <location>
        <begin position="254"/>
        <end position="270"/>
    </location>
</feature>
<organism evidence="2 3">
    <name type="scientific">Rhizobium mongolense subsp. loessense</name>
    <dbReference type="NCBI Taxonomy" id="158890"/>
    <lineage>
        <taxon>Bacteria</taxon>
        <taxon>Pseudomonadati</taxon>
        <taxon>Pseudomonadota</taxon>
        <taxon>Alphaproteobacteria</taxon>
        <taxon>Hyphomicrobiales</taxon>
        <taxon>Rhizobiaceae</taxon>
        <taxon>Rhizobium/Agrobacterium group</taxon>
        <taxon>Rhizobium</taxon>
    </lineage>
</organism>
<feature type="transmembrane region" description="Helical" evidence="1">
    <location>
        <begin position="317"/>
        <end position="342"/>
    </location>
</feature>
<evidence type="ECO:0000313" key="3">
    <source>
        <dbReference type="Proteomes" id="UP000199542"/>
    </source>
</evidence>
<dbReference type="AlphaFoldDB" id="A0A1G4R1X1"/>
<dbReference type="InterPro" id="IPR017516">
    <property type="entry name" value="AbrB_dup"/>
</dbReference>
<dbReference type="GO" id="GO:0010468">
    <property type="term" value="P:regulation of gene expression"/>
    <property type="evidence" value="ECO:0007669"/>
    <property type="project" value="InterPro"/>
</dbReference>
<dbReference type="EMBL" id="FMTM01000002">
    <property type="protein sequence ID" value="SCW50698.1"/>
    <property type="molecule type" value="Genomic_DNA"/>
</dbReference>
<sequence length="395" mass="42113">MRTTTACSCRRTTTEGSALDGIYDVLKRPSIDDESSVDEVAERRFAVRTTVAFATTLGLGTLGAFAFWELHMPLPWLLGSMFVTSVAAIARAPISVPGFARPPMTAVIGTILGSSFHQGLFSHIDEWLIPLVGLVLFLITAGGASYLYFRKFAGFDHTTAYFAGMPGGLVEMVMLGTERGGDERMMALVHSARIFLVVMSLPFIFQAITGQAVGRGVGNWVGLDSLSLLDILWFAMALVAGVVLGTFARFPARYLLGPISVSGLLHYFGVTDFTVPTVILCVAQIVIGAAVGARFAKANPRTVIKVFALSVGSTAQLLSITVAAAFLVSLISDMTFEALVLAYSPGGLAEMSLMALSLHVEIPFVILHHVARVLLVVAGATAAFKLIRPRNSPKP</sequence>
<feature type="transmembrane region" description="Helical" evidence="1">
    <location>
        <begin position="45"/>
        <end position="68"/>
    </location>
</feature>
<evidence type="ECO:0000313" key="2">
    <source>
        <dbReference type="EMBL" id="SCW50698.1"/>
    </source>
</evidence>
<evidence type="ECO:0008006" key="4">
    <source>
        <dbReference type="Google" id="ProtNLM"/>
    </source>
</evidence>
<dbReference type="InterPro" id="IPR007820">
    <property type="entry name" value="AbrB_fam"/>
</dbReference>
<feature type="transmembrane region" description="Helical" evidence="1">
    <location>
        <begin position="276"/>
        <end position="296"/>
    </location>
</feature>
<feature type="transmembrane region" description="Helical" evidence="1">
    <location>
        <begin position="127"/>
        <end position="149"/>
    </location>
</feature>
<feature type="transmembrane region" description="Helical" evidence="1">
    <location>
        <begin position="194"/>
        <end position="214"/>
    </location>
</feature>
<keyword evidence="1" id="KW-1133">Transmembrane helix</keyword>
<accession>A0A1G4R1X1</accession>
<keyword evidence="1" id="KW-0812">Transmembrane</keyword>
<feature type="transmembrane region" description="Helical" evidence="1">
    <location>
        <begin position="362"/>
        <end position="384"/>
    </location>
</feature>
<dbReference type="PIRSF" id="PIRSF038991">
    <property type="entry name" value="Protein_AbrB"/>
    <property type="match status" value="1"/>
</dbReference>
<feature type="transmembrane region" description="Helical" evidence="1">
    <location>
        <begin position="226"/>
        <end position="247"/>
    </location>
</feature>
<gene>
    <name evidence="2" type="ORF">SAMN02927900_02186</name>
</gene>
<reference evidence="2 3" key="1">
    <citation type="submission" date="2016-10" db="EMBL/GenBank/DDBJ databases">
        <authorList>
            <person name="de Groot N.N."/>
        </authorList>
    </citation>
    <scope>NUCLEOTIDE SEQUENCE [LARGE SCALE GENOMIC DNA]</scope>
    <source>
        <strain evidence="2 3">CGMCC 1.3401</strain>
    </source>
</reference>
<dbReference type="PANTHER" id="PTHR38457:SF1">
    <property type="entry name" value="REGULATOR ABRB-RELATED"/>
    <property type="match status" value="1"/>
</dbReference>
<proteinExistence type="predicted"/>
<dbReference type="GO" id="GO:0016020">
    <property type="term" value="C:membrane"/>
    <property type="evidence" value="ECO:0007669"/>
    <property type="project" value="InterPro"/>
</dbReference>
<dbReference type="Pfam" id="PF05145">
    <property type="entry name" value="AbrB"/>
    <property type="match status" value="1"/>
</dbReference>
<name>A0A1G4R1X1_9HYPH</name>
<dbReference type="NCBIfam" id="TIGR03082">
    <property type="entry name" value="Gneg_AbrB_dup"/>
    <property type="match status" value="2"/>
</dbReference>
<protein>
    <recommendedName>
        <fullName evidence="4">AbrB family transcriptional regulator</fullName>
    </recommendedName>
</protein>
<evidence type="ECO:0000256" key="1">
    <source>
        <dbReference type="SAM" id="Phobius"/>
    </source>
</evidence>